<dbReference type="Proteomes" id="UP001057279">
    <property type="component" value="Linkage Group LG10"/>
</dbReference>
<sequence>MRISVCNHGSELCTLLAGIISGSHRMSDRRRGVESDHGGLPQTLTGSKHLTCPSVLTWPLDMGLGEEPWETAIHRAKHTCKKTLLEEVQELETKSRVMGRAMLRDSNGKSVSARWIASHDLLVGPAKQGLPPPPPPYFLQTLSGPHSSPNFWASSRSRVLVAAPALGQPGGGILFHLSVFRRLTEAWVEEAMRWSPRALSITASSTWFSVLCEH</sequence>
<organism evidence="1 2">
    <name type="scientific">Ovis ammon polii x Ovis aries</name>
    <dbReference type="NCBI Taxonomy" id="2918886"/>
    <lineage>
        <taxon>Eukaryota</taxon>
        <taxon>Metazoa</taxon>
        <taxon>Chordata</taxon>
        <taxon>Craniata</taxon>
        <taxon>Vertebrata</taxon>
        <taxon>Euteleostomi</taxon>
        <taxon>Mammalia</taxon>
        <taxon>Eutheria</taxon>
        <taxon>Laurasiatheria</taxon>
        <taxon>Artiodactyla</taxon>
        <taxon>Ruminantia</taxon>
        <taxon>Pecora</taxon>
        <taxon>Bovidae</taxon>
        <taxon>Caprinae</taxon>
        <taxon>Ovis</taxon>
    </lineage>
</organism>
<name>A0ACB9UVI7_9CETA</name>
<accession>A0ACB9UVI7</accession>
<keyword evidence="2" id="KW-1185">Reference proteome</keyword>
<evidence type="ECO:0000313" key="2">
    <source>
        <dbReference type="Proteomes" id="UP001057279"/>
    </source>
</evidence>
<dbReference type="EMBL" id="CM043035">
    <property type="protein sequence ID" value="KAI4581452.1"/>
    <property type="molecule type" value="Genomic_DNA"/>
</dbReference>
<comment type="caution">
    <text evidence="1">The sequence shown here is derived from an EMBL/GenBank/DDBJ whole genome shotgun (WGS) entry which is preliminary data.</text>
</comment>
<protein>
    <submittedName>
        <fullName evidence="1">Uncharacterized protein</fullName>
    </submittedName>
</protein>
<proteinExistence type="predicted"/>
<reference evidence="1" key="1">
    <citation type="submission" date="2022-03" db="EMBL/GenBank/DDBJ databases">
        <title>Genomic analyses of argali, domestic sheep and their hybrids provide insights into chromosomal evolution, heterosis and genetic basis of agronomic traits.</title>
        <authorList>
            <person name="Li M."/>
        </authorList>
    </citation>
    <scope>NUCLEOTIDE SEQUENCE</scope>
    <source>
        <strain evidence="1">F1 hybrid</strain>
    </source>
</reference>
<gene>
    <name evidence="1" type="ORF">MJG53_009895</name>
</gene>
<evidence type="ECO:0000313" key="1">
    <source>
        <dbReference type="EMBL" id="KAI4581452.1"/>
    </source>
</evidence>